<accession>A0A660SER8</accession>
<feature type="domain" description="Ribosomal RNA adenine methylase transferase N-terminal" evidence="6">
    <location>
        <begin position="21"/>
        <end position="90"/>
    </location>
</feature>
<keyword evidence="3 5" id="KW-0949">S-adenosyl-L-methionine</keyword>
<dbReference type="EMBL" id="QNBE01000094">
    <property type="protein sequence ID" value="RKX69285.1"/>
    <property type="molecule type" value="Genomic_DNA"/>
</dbReference>
<feature type="binding site" evidence="5">
    <location>
        <position position="41"/>
    </location>
    <ligand>
        <name>S-adenosyl-L-methionine</name>
        <dbReference type="ChEBI" id="CHEBI:59789"/>
    </ligand>
</feature>
<dbReference type="Gene3D" id="3.40.50.150">
    <property type="entry name" value="Vaccinia Virus protein VP39"/>
    <property type="match status" value="1"/>
</dbReference>
<proteinExistence type="inferred from homology"/>
<dbReference type="SUPFAM" id="SSF53335">
    <property type="entry name" value="S-adenosyl-L-methionine-dependent methyltransferases"/>
    <property type="match status" value="1"/>
</dbReference>
<organism evidence="7 8">
    <name type="scientific">candidate division WOR-3 bacterium</name>
    <dbReference type="NCBI Taxonomy" id="2052148"/>
    <lineage>
        <taxon>Bacteria</taxon>
        <taxon>Bacteria division WOR-3</taxon>
    </lineage>
</organism>
<feature type="non-terminal residue" evidence="7">
    <location>
        <position position="90"/>
    </location>
</feature>
<keyword evidence="4 5" id="KW-0694">RNA-binding</keyword>
<keyword evidence="2 5" id="KW-0808">Transferase</keyword>
<sequence length="90" mass="9881">MARSSSGSKRWGQHFLKSRRIAARIVEALEIRPSDLVIEIGPGKGILTGILLQSPAKVIGVEIDPGLACYLKDRLPKLEILSTDFLKLDL</sequence>
<protein>
    <submittedName>
        <fullName evidence="7">16S rRNA (Adenine(1518)-N(6)/adenine(1519)-N(6))-dimethyltransferase</fullName>
    </submittedName>
</protein>
<evidence type="ECO:0000256" key="4">
    <source>
        <dbReference type="ARBA" id="ARBA00022884"/>
    </source>
</evidence>
<evidence type="ECO:0000313" key="8">
    <source>
        <dbReference type="Proteomes" id="UP000268469"/>
    </source>
</evidence>
<gene>
    <name evidence="7" type="ORF">DRP53_08700</name>
</gene>
<dbReference type="PANTHER" id="PTHR11727">
    <property type="entry name" value="DIMETHYLADENOSINE TRANSFERASE"/>
    <property type="match status" value="1"/>
</dbReference>
<dbReference type="PROSITE" id="PS01131">
    <property type="entry name" value="RRNA_A_DIMETH"/>
    <property type="match status" value="1"/>
</dbReference>
<dbReference type="InterPro" id="IPR029063">
    <property type="entry name" value="SAM-dependent_MTases_sf"/>
</dbReference>
<comment type="caution">
    <text evidence="7">The sequence shown here is derived from an EMBL/GenBank/DDBJ whole genome shotgun (WGS) entry which is preliminary data.</text>
</comment>
<feature type="binding site" evidence="5">
    <location>
        <position position="16"/>
    </location>
    <ligand>
        <name>S-adenosyl-L-methionine</name>
        <dbReference type="ChEBI" id="CHEBI:59789"/>
    </ligand>
</feature>
<dbReference type="InterPro" id="IPR020598">
    <property type="entry name" value="rRNA_Ade_methylase_Trfase_N"/>
</dbReference>
<evidence type="ECO:0000256" key="2">
    <source>
        <dbReference type="ARBA" id="ARBA00022679"/>
    </source>
</evidence>
<dbReference type="Pfam" id="PF00398">
    <property type="entry name" value="RrnaAD"/>
    <property type="match status" value="1"/>
</dbReference>
<evidence type="ECO:0000256" key="5">
    <source>
        <dbReference type="PROSITE-ProRule" id="PRU01026"/>
    </source>
</evidence>
<dbReference type="SMART" id="SM00650">
    <property type="entry name" value="rADc"/>
    <property type="match status" value="1"/>
</dbReference>
<dbReference type="PANTHER" id="PTHR11727:SF7">
    <property type="entry name" value="DIMETHYLADENOSINE TRANSFERASE-RELATED"/>
    <property type="match status" value="1"/>
</dbReference>
<evidence type="ECO:0000256" key="1">
    <source>
        <dbReference type="ARBA" id="ARBA00022603"/>
    </source>
</evidence>
<name>A0A660SER8_UNCW3</name>
<evidence type="ECO:0000313" key="7">
    <source>
        <dbReference type="EMBL" id="RKX69285.1"/>
    </source>
</evidence>
<comment type="similarity">
    <text evidence="5">Belongs to the class I-like SAM-binding methyltransferase superfamily. rRNA adenine N(6)-methyltransferase family.</text>
</comment>
<feature type="binding site" evidence="5">
    <location>
        <position position="14"/>
    </location>
    <ligand>
        <name>S-adenosyl-L-methionine</name>
        <dbReference type="ChEBI" id="CHEBI:59789"/>
    </ligand>
</feature>
<dbReference type="InterPro" id="IPR001737">
    <property type="entry name" value="KsgA/Erm"/>
</dbReference>
<dbReference type="Proteomes" id="UP000268469">
    <property type="component" value="Unassembled WGS sequence"/>
</dbReference>
<comment type="caution">
    <text evidence="5">Lacks conserved residue(s) required for the propagation of feature annotation.</text>
</comment>
<keyword evidence="1 5" id="KW-0489">Methyltransferase</keyword>
<evidence type="ECO:0000259" key="6">
    <source>
        <dbReference type="SMART" id="SM00650"/>
    </source>
</evidence>
<evidence type="ECO:0000256" key="3">
    <source>
        <dbReference type="ARBA" id="ARBA00022691"/>
    </source>
</evidence>
<dbReference type="AlphaFoldDB" id="A0A660SER8"/>
<dbReference type="InterPro" id="IPR020596">
    <property type="entry name" value="rRNA_Ade_Mease_Trfase_CS"/>
</dbReference>
<feature type="binding site" evidence="5">
    <location>
        <position position="62"/>
    </location>
    <ligand>
        <name>S-adenosyl-L-methionine</name>
        <dbReference type="ChEBI" id="CHEBI:59789"/>
    </ligand>
</feature>
<dbReference type="GO" id="GO:0000179">
    <property type="term" value="F:rRNA (adenine-N6,N6-)-dimethyltransferase activity"/>
    <property type="evidence" value="ECO:0007669"/>
    <property type="project" value="UniProtKB-UniRule"/>
</dbReference>
<feature type="binding site" evidence="5">
    <location>
        <position position="84"/>
    </location>
    <ligand>
        <name>S-adenosyl-L-methionine</name>
        <dbReference type="ChEBI" id="CHEBI:59789"/>
    </ligand>
</feature>
<dbReference type="PROSITE" id="PS51689">
    <property type="entry name" value="SAM_RNA_A_N6_MT"/>
    <property type="match status" value="1"/>
</dbReference>
<reference evidence="7 8" key="1">
    <citation type="submission" date="2018-06" db="EMBL/GenBank/DDBJ databases">
        <title>Extensive metabolic versatility and redundancy in microbially diverse, dynamic hydrothermal sediments.</title>
        <authorList>
            <person name="Dombrowski N."/>
            <person name="Teske A."/>
            <person name="Baker B.J."/>
        </authorList>
    </citation>
    <scope>NUCLEOTIDE SEQUENCE [LARGE SCALE GENOMIC DNA]</scope>
    <source>
        <strain evidence="7">B36_G15</strain>
    </source>
</reference>
<dbReference type="GO" id="GO:0003723">
    <property type="term" value="F:RNA binding"/>
    <property type="evidence" value="ECO:0007669"/>
    <property type="project" value="UniProtKB-UniRule"/>
</dbReference>